<dbReference type="InParanoid" id="A0A2R6QN51"/>
<evidence type="ECO:0000256" key="2">
    <source>
        <dbReference type="SAM" id="Phobius"/>
    </source>
</evidence>
<keyword evidence="1" id="KW-0175">Coiled coil</keyword>
<dbReference type="AlphaFoldDB" id="A0A2R6QN51"/>
<organism evidence="3 4">
    <name type="scientific">Actinidia chinensis var. chinensis</name>
    <name type="common">Chinese soft-hair kiwi</name>
    <dbReference type="NCBI Taxonomy" id="1590841"/>
    <lineage>
        <taxon>Eukaryota</taxon>
        <taxon>Viridiplantae</taxon>
        <taxon>Streptophyta</taxon>
        <taxon>Embryophyta</taxon>
        <taxon>Tracheophyta</taxon>
        <taxon>Spermatophyta</taxon>
        <taxon>Magnoliopsida</taxon>
        <taxon>eudicotyledons</taxon>
        <taxon>Gunneridae</taxon>
        <taxon>Pentapetalae</taxon>
        <taxon>asterids</taxon>
        <taxon>Ericales</taxon>
        <taxon>Actinidiaceae</taxon>
        <taxon>Actinidia</taxon>
    </lineage>
</organism>
<protein>
    <submittedName>
        <fullName evidence="3">ADP-ribosylation factor GTPase-activating protein like</fullName>
    </submittedName>
</protein>
<comment type="caution">
    <text evidence="3">The sequence shown here is derived from an EMBL/GenBank/DDBJ whole genome shotgun (WGS) entry which is preliminary data.</text>
</comment>
<accession>A0A2R6QN51</accession>
<feature type="transmembrane region" description="Helical" evidence="2">
    <location>
        <begin position="43"/>
        <end position="62"/>
    </location>
</feature>
<dbReference type="Proteomes" id="UP000241394">
    <property type="component" value="Chromosome LG14"/>
</dbReference>
<feature type="coiled-coil region" evidence="1">
    <location>
        <begin position="11"/>
        <end position="38"/>
    </location>
</feature>
<feature type="transmembrane region" description="Helical" evidence="2">
    <location>
        <begin position="68"/>
        <end position="87"/>
    </location>
</feature>
<dbReference type="OrthoDB" id="1679871at2759"/>
<gene>
    <name evidence="3" type="ORF">CEY00_Acc15629</name>
</gene>
<keyword evidence="4" id="KW-1185">Reference proteome</keyword>
<name>A0A2R6QN51_ACTCC</name>
<dbReference type="OMA" id="ARSIKCH"/>
<feature type="transmembrane region" description="Helical" evidence="2">
    <location>
        <begin position="156"/>
        <end position="179"/>
    </location>
</feature>
<keyword evidence="2" id="KW-1133">Transmembrane helix</keyword>
<evidence type="ECO:0000256" key="1">
    <source>
        <dbReference type="SAM" id="Coils"/>
    </source>
</evidence>
<keyword evidence="2" id="KW-0812">Transmembrane</keyword>
<reference evidence="4" key="2">
    <citation type="journal article" date="2018" name="BMC Genomics">
        <title>A manually annotated Actinidia chinensis var. chinensis (kiwifruit) genome highlights the challenges associated with draft genomes and gene prediction in plants.</title>
        <authorList>
            <person name="Pilkington S.M."/>
            <person name="Crowhurst R."/>
            <person name="Hilario E."/>
            <person name="Nardozza S."/>
            <person name="Fraser L."/>
            <person name="Peng Y."/>
            <person name="Gunaseelan K."/>
            <person name="Simpson R."/>
            <person name="Tahir J."/>
            <person name="Deroles S.C."/>
            <person name="Templeton K."/>
            <person name="Luo Z."/>
            <person name="Davy M."/>
            <person name="Cheng C."/>
            <person name="McNeilage M."/>
            <person name="Scaglione D."/>
            <person name="Liu Y."/>
            <person name="Zhang Q."/>
            <person name="Datson P."/>
            <person name="De Silva N."/>
            <person name="Gardiner S.E."/>
            <person name="Bassett H."/>
            <person name="Chagne D."/>
            <person name="McCallum J."/>
            <person name="Dzierzon H."/>
            <person name="Deng C."/>
            <person name="Wang Y.Y."/>
            <person name="Barron L."/>
            <person name="Manako K."/>
            <person name="Bowen J."/>
            <person name="Foster T.M."/>
            <person name="Erridge Z.A."/>
            <person name="Tiffin H."/>
            <person name="Waite C.N."/>
            <person name="Davies K.M."/>
            <person name="Grierson E.P."/>
            <person name="Laing W.A."/>
            <person name="Kirk R."/>
            <person name="Chen X."/>
            <person name="Wood M."/>
            <person name="Montefiori M."/>
            <person name="Brummell D.A."/>
            <person name="Schwinn K.E."/>
            <person name="Catanach A."/>
            <person name="Fullerton C."/>
            <person name="Li D."/>
            <person name="Meiyalaghan S."/>
            <person name="Nieuwenhuizen N."/>
            <person name="Read N."/>
            <person name="Prakash R."/>
            <person name="Hunter D."/>
            <person name="Zhang H."/>
            <person name="McKenzie M."/>
            <person name="Knabel M."/>
            <person name="Harris A."/>
            <person name="Allan A.C."/>
            <person name="Gleave A."/>
            <person name="Chen A."/>
            <person name="Janssen B.J."/>
            <person name="Plunkett B."/>
            <person name="Ampomah-Dwamena C."/>
            <person name="Voogd C."/>
            <person name="Leif D."/>
            <person name="Lafferty D."/>
            <person name="Souleyre E.J.F."/>
            <person name="Varkonyi-Gasic E."/>
            <person name="Gambi F."/>
            <person name="Hanley J."/>
            <person name="Yao J.L."/>
            <person name="Cheung J."/>
            <person name="David K.M."/>
            <person name="Warren B."/>
            <person name="Marsh K."/>
            <person name="Snowden K.C."/>
            <person name="Lin-Wang K."/>
            <person name="Brian L."/>
            <person name="Martinez-Sanchez M."/>
            <person name="Wang M."/>
            <person name="Ileperuma N."/>
            <person name="Macnee N."/>
            <person name="Campin R."/>
            <person name="McAtee P."/>
            <person name="Drummond R.S.M."/>
            <person name="Espley R.V."/>
            <person name="Ireland H.S."/>
            <person name="Wu R."/>
            <person name="Atkinson R.G."/>
            <person name="Karunairetnam S."/>
            <person name="Bulley S."/>
            <person name="Chunkath S."/>
            <person name="Hanley Z."/>
            <person name="Storey R."/>
            <person name="Thrimawithana A.H."/>
            <person name="Thomson S."/>
            <person name="David C."/>
            <person name="Testolin R."/>
            <person name="Huang H."/>
            <person name="Hellens R.P."/>
            <person name="Schaffer R.J."/>
        </authorList>
    </citation>
    <scope>NUCLEOTIDE SEQUENCE [LARGE SCALE GENOMIC DNA]</scope>
    <source>
        <strain evidence="4">cv. Red5</strain>
    </source>
</reference>
<reference evidence="3 4" key="1">
    <citation type="submission" date="2017-07" db="EMBL/GenBank/DDBJ databases">
        <title>An improved, manually edited Actinidia chinensis var. chinensis (kiwifruit) genome highlights the challenges associated with draft genomes and gene prediction in plants.</title>
        <authorList>
            <person name="Pilkington S."/>
            <person name="Crowhurst R."/>
            <person name="Hilario E."/>
            <person name="Nardozza S."/>
            <person name="Fraser L."/>
            <person name="Peng Y."/>
            <person name="Gunaseelan K."/>
            <person name="Simpson R."/>
            <person name="Tahir J."/>
            <person name="Deroles S."/>
            <person name="Templeton K."/>
            <person name="Luo Z."/>
            <person name="Davy M."/>
            <person name="Cheng C."/>
            <person name="Mcneilage M."/>
            <person name="Scaglione D."/>
            <person name="Liu Y."/>
            <person name="Zhang Q."/>
            <person name="Datson P."/>
            <person name="De Silva N."/>
            <person name="Gardiner S."/>
            <person name="Bassett H."/>
            <person name="Chagne D."/>
            <person name="Mccallum J."/>
            <person name="Dzierzon H."/>
            <person name="Deng C."/>
            <person name="Wang Y.-Y."/>
            <person name="Barron N."/>
            <person name="Manako K."/>
            <person name="Bowen J."/>
            <person name="Foster T."/>
            <person name="Erridge Z."/>
            <person name="Tiffin H."/>
            <person name="Waite C."/>
            <person name="Davies K."/>
            <person name="Grierson E."/>
            <person name="Laing W."/>
            <person name="Kirk R."/>
            <person name="Chen X."/>
            <person name="Wood M."/>
            <person name="Montefiori M."/>
            <person name="Brummell D."/>
            <person name="Schwinn K."/>
            <person name="Catanach A."/>
            <person name="Fullerton C."/>
            <person name="Li D."/>
            <person name="Meiyalaghan S."/>
            <person name="Nieuwenhuizen N."/>
            <person name="Read N."/>
            <person name="Prakash R."/>
            <person name="Hunter D."/>
            <person name="Zhang H."/>
            <person name="Mckenzie M."/>
            <person name="Knabel M."/>
            <person name="Harris A."/>
            <person name="Allan A."/>
            <person name="Chen A."/>
            <person name="Janssen B."/>
            <person name="Plunkett B."/>
            <person name="Dwamena C."/>
            <person name="Voogd C."/>
            <person name="Leif D."/>
            <person name="Lafferty D."/>
            <person name="Souleyre E."/>
            <person name="Varkonyi-Gasic E."/>
            <person name="Gambi F."/>
            <person name="Hanley J."/>
            <person name="Yao J.-L."/>
            <person name="Cheung J."/>
            <person name="David K."/>
            <person name="Warren B."/>
            <person name="Marsh K."/>
            <person name="Snowden K."/>
            <person name="Lin-Wang K."/>
            <person name="Brian L."/>
            <person name="Martinez-Sanchez M."/>
            <person name="Wang M."/>
            <person name="Ileperuma N."/>
            <person name="Macnee N."/>
            <person name="Campin R."/>
            <person name="Mcatee P."/>
            <person name="Drummond R."/>
            <person name="Espley R."/>
            <person name="Ireland H."/>
            <person name="Wu R."/>
            <person name="Atkinson R."/>
            <person name="Karunairetnam S."/>
            <person name="Bulley S."/>
            <person name="Chunkath S."/>
            <person name="Hanley Z."/>
            <person name="Storey R."/>
            <person name="Thrimawithana A."/>
            <person name="Thomson S."/>
            <person name="David C."/>
            <person name="Testolin R."/>
        </authorList>
    </citation>
    <scope>NUCLEOTIDE SEQUENCE [LARGE SCALE GENOMIC DNA]</scope>
    <source>
        <strain evidence="4">cv. Red5</strain>
        <tissue evidence="3">Young leaf</tissue>
    </source>
</reference>
<evidence type="ECO:0000313" key="3">
    <source>
        <dbReference type="EMBL" id="PSS11355.1"/>
    </source>
</evidence>
<evidence type="ECO:0000313" key="4">
    <source>
        <dbReference type="Proteomes" id="UP000241394"/>
    </source>
</evidence>
<dbReference type="EMBL" id="NKQK01000014">
    <property type="protein sequence ID" value="PSS11355.1"/>
    <property type="molecule type" value="Genomic_DNA"/>
</dbReference>
<dbReference type="PANTHER" id="PTHR33287">
    <property type="entry name" value="OS03G0453550 PROTEIN"/>
    <property type="match status" value="1"/>
</dbReference>
<sequence>MNQSIGNNLPEDQIQREIEKLEKNNKKQEQRVRNLETKSLQVLNLYFVFQGVILTSVSNSSSLRCHNWWIPFSLSLLAATLNLYALVDNVSKILKSKEEIDQAKADLGLVRLYRMTKAQISQVLPGTRLNQPGTEEVTEVFRPKPDLARRWRRRAAAGLAIGLCMGFSGAVMYGCYIILCHSSNNSGCVKLC</sequence>
<dbReference type="Gramene" id="PSS11355">
    <property type="protein sequence ID" value="PSS11355"/>
    <property type="gene ID" value="CEY00_Acc15629"/>
</dbReference>
<keyword evidence="2" id="KW-0472">Membrane</keyword>
<dbReference type="PANTHER" id="PTHR33287:SF2">
    <property type="entry name" value="TRANSMEMBRANE PROTEIN"/>
    <property type="match status" value="1"/>
</dbReference>
<proteinExistence type="predicted"/>